<feature type="non-terminal residue" evidence="2">
    <location>
        <position position="224"/>
    </location>
</feature>
<accession>A0ABD0RA03</accession>
<evidence type="ECO:0000313" key="3">
    <source>
        <dbReference type="Proteomes" id="UP001529510"/>
    </source>
</evidence>
<proteinExistence type="predicted"/>
<gene>
    <name evidence="2" type="ORF">M9458_008936</name>
</gene>
<sequence>KGHHPDYLLLLLEQKGMPLEVHSTIFVEITNHSSFPDSSLCTFFPTSLNRGGPWDSFVAFVEWVLVSNIMPYTIGPTKERLTSPTSDPEPSPPSTRFVELQPEPTTDEGPQPIATHQPAQEGATELGIALEPESHQSSDQVQKPSTSLAPVVVTVEREVAEKSPAHCTTGGEQTQDSGDYVDEYANIPCLLPSDELSEYPKIPPDLTPPLLDFVPPSVVWAHHG</sequence>
<evidence type="ECO:0000256" key="1">
    <source>
        <dbReference type="SAM" id="MobiDB-lite"/>
    </source>
</evidence>
<feature type="region of interest" description="Disordered" evidence="1">
    <location>
        <begin position="75"/>
        <end position="121"/>
    </location>
</feature>
<protein>
    <submittedName>
        <fullName evidence="2">Uncharacterized protein</fullName>
    </submittedName>
</protein>
<name>A0ABD0RA03_CIRMR</name>
<organism evidence="2 3">
    <name type="scientific">Cirrhinus mrigala</name>
    <name type="common">Mrigala</name>
    <dbReference type="NCBI Taxonomy" id="683832"/>
    <lineage>
        <taxon>Eukaryota</taxon>
        <taxon>Metazoa</taxon>
        <taxon>Chordata</taxon>
        <taxon>Craniata</taxon>
        <taxon>Vertebrata</taxon>
        <taxon>Euteleostomi</taxon>
        <taxon>Actinopterygii</taxon>
        <taxon>Neopterygii</taxon>
        <taxon>Teleostei</taxon>
        <taxon>Ostariophysi</taxon>
        <taxon>Cypriniformes</taxon>
        <taxon>Cyprinidae</taxon>
        <taxon>Labeoninae</taxon>
        <taxon>Labeonini</taxon>
        <taxon>Cirrhinus</taxon>
    </lineage>
</organism>
<dbReference type="EMBL" id="JAMKFB020000004">
    <property type="protein sequence ID" value="KAL0195364.1"/>
    <property type="molecule type" value="Genomic_DNA"/>
</dbReference>
<keyword evidence="3" id="KW-1185">Reference proteome</keyword>
<evidence type="ECO:0000313" key="2">
    <source>
        <dbReference type="EMBL" id="KAL0195364.1"/>
    </source>
</evidence>
<dbReference type="AlphaFoldDB" id="A0ABD0RA03"/>
<dbReference type="Proteomes" id="UP001529510">
    <property type="component" value="Unassembled WGS sequence"/>
</dbReference>
<feature type="non-terminal residue" evidence="2">
    <location>
        <position position="1"/>
    </location>
</feature>
<reference evidence="2 3" key="1">
    <citation type="submission" date="2024-05" db="EMBL/GenBank/DDBJ databases">
        <title>Genome sequencing and assembly of Indian major carp, Cirrhinus mrigala (Hamilton, 1822).</title>
        <authorList>
            <person name="Mohindra V."/>
            <person name="Chowdhury L.M."/>
            <person name="Lal K."/>
            <person name="Jena J.K."/>
        </authorList>
    </citation>
    <scope>NUCLEOTIDE SEQUENCE [LARGE SCALE GENOMIC DNA]</scope>
    <source>
        <strain evidence="2">CM1030</strain>
        <tissue evidence="2">Blood</tissue>
    </source>
</reference>
<comment type="caution">
    <text evidence="2">The sequence shown here is derived from an EMBL/GenBank/DDBJ whole genome shotgun (WGS) entry which is preliminary data.</text>
</comment>